<dbReference type="Gene3D" id="3.30.70.3160">
    <property type="match status" value="1"/>
</dbReference>
<dbReference type="PANTHER" id="PTHR13326">
    <property type="entry name" value="TRNA PSEUDOURIDINE SYNTHASE D"/>
    <property type="match status" value="1"/>
</dbReference>
<comment type="function">
    <text evidence="3">Could be responsible for synthesis of pseudouridine from uracil-13 in transfer RNAs.</text>
</comment>
<reference evidence="5" key="2">
    <citation type="journal article" date="2015" name="ISME J.">
        <title>A new class of marine Euryarchaeota group II from the Mediterranean deep chlorophyll maximum.</title>
        <authorList>
            <person name="Martin-Cuadrado A.B."/>
            <person name="Garcia-Heredia I."/>
            <person name="Molto A.G."/>
            <person name="Lopez-Ubeda R."/>
            <person name="Kimes N."/>
            <person name="Lopez-Garcia P."/>
            <person name="Moreira D."/>
            <person name="Rodriguez-Valera F."/>
        </authorList>
    </citation>
    <scope>NUCLEOTIDE SEQUENCE</scope>
</reference>
<accession>A0A1B1TCM5</accession>
<reference evidence="5" key="1">
    <citation type="submission" date="2014-11" db="EMBL/GenBank/DDBJ databases">
        <authorList>
            <person name="Zhu J."/>
            <person name="Qi W."/>
            <person name="Song R."/>
        </authorList>
    </citation>
    <scope>NUCLEOTIDE SEQUENCE</scope>
</reference>
<comment type="similarity">
    <text evidence="1 3">Belongs to the pseudouridine synthase TruD family.</text>
</comment>
<comment type="catalytic activity">
    <reaction evidence="3">
        <text>uridine(13) in tRNA = pseudouridine(13) in tRNA</text>
        <dbReference type="Rhea" id="RHEA:42540"/>
        <dbReference type="Rhea" id="RHEA-COMP:10105"/>
        <dbReference type="Rhea" id="RHEA-COMP:10106"/>
        <dbReference type="ChEBI" id="CHEBI:65314"/>
        <dbReference type="ChEBI" id="CHEBI:65315"/>
        <dbReference type="EC" id="5.4.99.27"/>
    </reaction>
</comment>
<dbReference type="InterPro" id="IPR001656">
    <property type="entry name" value="PsdUridine_synth_TruD"/>
</dbReference>
<feature type="domain" description="TRUD" evidence="4">
    <location>
        <begin position="174"/>
        <end position="399"/>
    </location>
</feature>
<dbReference type="GO" id="GO:0003723">
    <property type="term" value="F:RNA binding"/>
    <property type="evidence" value="ECO:0007669"/>
    <property type="project" value="InterPro"/>
</dbReference>
<name>A0A1B1TCM5_9ARCH</name>
<dbReference type="SUPFAM" id="SSF55120">
    <property type="entry name" value="Pseudouridine synthase"/>
    <property type="match status" value="1"/>
</dbReference>
<dbReference type="NCBIfam" id="TIGR00094">
    <property type="entry name" value="tRNA_TruD_broad"/>
    <property type="match status" value="1"/>
</dbReference>
<protein>
    <recommendedName>
        <fullName evidence="3">Probable tRNA pseudouridine synthase D</fullName>
        <ecNumber evidence="3">5.4.99.27</ecNumber>
    </recommendedName>
    <alternativeName>
        <fullName evidence="3">tRNA pseudouridine(13) synthase</fullName>
    </alternativeName>
    <alternativeName>
        <fullName evidence="3">tRNA pseudouridylate synthase D</fullName>
    </alternativeName>
    <alternativeName>
        <fullName evidence="3">tRNA-uridine isomerase D</fullName>
    </alternativeName>
</protein>
<dbReference type="Gene3D" id="1.10.1510.30">
    <property type="match status" value="1"/>
</dbReference>
<evidence type="ECO:0000313" key="5">
    <source>
        <dbReference type="EMBL" id="ANV80023.1"/>
    </source>
</evidence>
<dbReference type="PROSITE" id="PS50984">
    <property type="entry name" value="TRUD"/>
    <property type="match status" value="1"/>
</dbReference>
<keyword evidence="2 3" id="KW-0413">Isomerase</keyword>
<evidence type="ECO:0000256" key="2">
    <source>
        <dbReference type="ARBA" id="ARBA00023235"/>
    </source>
</evidence>
<dbReference type="PANTHER" id="PTHR13326:SF21">
    <property type="entry name" value="PSEUDOURIDYLATE SYNTHASE PUS7L"/>
    <property type="match status" value="1"/>
</dbReference>
<dbReference type="HAMAP" id="MF_01082">
    <property type="entry name" value="TruD"/>
    <property type="match status" value="1"/>
</dbReference>
<feature type="active site" description="Nucleophile" evidence="3">
    <location>
        <position position="87"/>
    </location>
</feature>
<evidence type="ECO:0000256" key="1">
    <source>
        <dbReference type="ARBA" id="ARBA00007953"/>
    </source>
</evidence>
<sequence length="465" mass="52085">MDNKSIEEYLGFGSGAVEGLGIGGILKVRVEDFRVEEVSPIPALDPKGRFTVVRATLVNWETNRFLKRLSRACGINRNRIFASGLKDKRAITTQLLVIDAPRKKVESVVIPDTTIEILGRTHQKIGMSDHDGNRFSITVRGCCFENGDPMDGKEAMRRVLELVSKMSEKLGENVFPNWIGPQRFGSTRPVTPEVGRAVVTENFQEAVNLYLGMKGLNDGEETELFREMWRETGNPEKCLEIIPKHLGFERNMLESLQKQPENWVKAYKTLPPSLQLLTVHSLQSLAFNHSLAGRLKSNIGIVEPEIGDLVAPVQPSGRIDVGKMSEVSETNLERCRRNCRLGRLAVTGPLPGNDAPIATGVPGEVEKKALEITNLDSIDWKVSAIPRLSTNGTRRPLSVMFRDFSIEEVPEIHESSISKRWEEGPKENDLWTPEGCSMRMKFILPPGTYATVLMRELMRSPLDHY</sequence>
<proteinExistence type="inferred from homology"/>
<gene>
    <name evidence="3" type="primary">truD</name>
</gene>
<dbReference type="InterPro" id="IPR011760">
    <property type="entry name" value="PsdUridine_synth_TruD_insert"/>
</dbReference>
<dbReference type="PIRSF" id="PIRSF037016">
    <property type="entry name" value="Pseudouridin_synth_euk_prd"/>
    <property type="match status" value="1"/>
</dbReference>
<dbReference type="Gene3D" id="3.30.2350.20">
    <property type="entry name" value="TruD, catalytic domain"/>
    <property type="match status" value="1"/>
</dbReference>
<dbReference type="EMBL" id="KP211865">
    <property type="protein sequence ID" value="ANV80023.1"/>
    <property type="molecule type" value="Genomic_DNA"/>
</dbReference>
<organism evidence="5">
    <name type="scientific">uncultured Poseidoniia archaeon</name>
    <dbReference type="NCBI Taxonomy" id="1697135"/>
    <lineage>
        <taxon>Archaea</taxon>
        <taxon>Methanobacteriati</taxon>
        <taxon>Thermoplasmatota</taxon>
        <taxon>Candidatus Poseidoniia</taxon>
        <taxon>environmental samples</taxon>
    </lineage>
</organism>
<dbReference type="Pfam" id="PF01142">
    <property type="entry name" value="TruD"/>
    <property type="match status" value="1"/>
</dbReference>
<dbReference type="GO" id="GO:0160150">
    <property type="term" value="F:tRNA pseudouridine(13) synthase activity"/>
    <property type="evidence" value="ECO:0007669"/>
    <property type="project" value="UniProtKB-EC"/>
</dbReference>
<dbReference type="InterPro" id="IPR042214">
    <property type="entry name" value="TruD_catalytic"/>
</dbReference>
<dbReference type="GO" id="GO:0031119">
    <property type="term" value="P:tRNA pseudouridine synthesis"/>
    <property type="evidence" value="ECO:0007669"/>
    <property type="project" value="UniProtKB-UniRule"/>
</dbReference>
<dbReference type="InterPro" id="IPR020103">
    <property type="entry name" value="PsdUridine_synth_cat_dom_sf"/>
</dbReference>
<dbReference type="EC" id="5.4.99.27" evidence="3"/>
<dbReference type="AlphaFoldDB" id="A0A1B1TCM5"/>
<keyword evidence="3" id="KW-0819">tRNA processing</keyword>
<evidence type="ECO:0000256" key="3">
    <source>
        <dbReference type="HAMAP-Rule" id="MF_01082"/>
    </source>
</evidence>
<evidence type="ECO:0000259" key="4">
    <source>
        <dbReference type="PROSITE" id="PS50984"/>
    </source>
</evidence>